<dbReference type="PANTHER" id="PTHR14499:SF136">
    <property type="entry name" value="GH08630P"/>
    <property type="match status" value="1"/>
</dbReference>
<dbReference type="VEuPathDB" id="CryptoDB:Vbra_649"/>
<keyword evidence="3" id="KW-1185">Reference proteome</keyword>
<organism evidence="2 3">
    <name type="scientific">Vitrella brassicaformis (strain CCMP3155)</name>
    <dbReference type="NCBI Taxonomy" id="1169540"/>
    <lineage>
        <taxon>Eukaryota</taxon>
        <taxon>Sar</taxon>
        <taxon>Alveolata</taxon>
        <taxon>Colpodellida</taxon>
        <taxon>Vitrellaceae</taxon>
        <taxon>Vitrella</taxon>
    </lineage>
</organism>
<name>A0A0G4G4J9_VITBC</name>
<dbReference type="OrthoDB" id="2414723at2759"/>
<dbReference type="InterPro" id="IPR003131">
    <property type="entry name" value="T1-type_BTB"/>
</dbReference>
<accession>A0A0G4G4J9</accession>
<dbReference type="STRING" id="1169540.A0A0G4G4J9"/>
<proteinExistence type="predicted"/>
<dbReference type="SMART" id="SM00225">
    <property type="entry name" value="BTB"/>
    <property type="match status" value="1"/>
</dbReference>
<dbReference type="GO" id="GO:0051260">
    <property type="term" value="P:protein homooligomerization"/>
    <property type="evidence" value="ECO:0007669"/>
    <property type="project" value="InterPro"/>
</dbReference>
<dbReference type="Gene3D" id="3.30.710.10">
    <property type="entry name" value="Potassium Channel Kv1.1, Chain A"/>
    <property type="match status" value="1"/>
</dbReference>
<dbReference type="CDD" id="cd18316">
    <property type="entry name" value="BTB_POZ_KCTD-like"/>
    <property type="match status" value="1"/>
</dbReference>
<evidence type="ECO:0000259" key="1">
    <source>
        <dbReference type="SMART" id="SM00225"/>
    </source>
</evidence>
<dbReference type="AlphaFoldDB" id="A0A0G4G4J9"/>
<dbReference type="PANTHER" id="PTHR14499">
    <property type="entry name" value="POTASSIUM CHANNEL TETRAMERIZATION DOMAIN-CONTAINING"/>
    <property type="match status" value="1"/>
</dbReference>
<gene>
    <name evidence="2" type="ORF">Vbra_649</name>
</gene>
<reference evidence="2 3" key="1">
    <citation type="submission" date="2014-11" db="EMBL/GenBank/DDBJ databases">
        <authorList>
            <person name="Zhu J."/>
            <person name="Qi W."/>
            <person name="Song R."/>
        </authorList>
    </citation>
    <scope>NUCLEOTIDE SEQUENCE [LARGE SCALE GENOMIC DNA]</scope>
</reference>
<dbReference type="InParanoid" id="A0A0G4G4J9"/>
<dbReference type="Proteomes" id="UP000041254">
    <property type="component" value="Unassembled WGS sequence"/>
</dbReference>
<protein>
    <recommendedName>
        <fullName evidence="1">BTB domain-containing protein</fullName>
    </recommendedName>
</protein>
<dbReference type="InterPro" id="IPR000210">
    <property type="entry name" value="BTB/POZ_dom"/>
</dbReference>
<dbReference type="InterPro" id="IPR011333">
    <property type="entry name" value="SKP1/BTB/POZ_sf"/>
</dbReference>
<sequence>MTTPVRLDVGGTEFKTAKSTLGRHPQTLLGQFVTNESTAEYQLIQQGQPVFIDADPSLFPYVLDFYRHGTPIFVDGSVDVRRVMRELHFFGIQLDRAQLQPPDEPETKPPKSETLRRLAKRFAELMLREDWLRKSVGQSVSGVPPLNFTQLLQEAITEVSEAEEYAQALKTSQEERGMFLVCVEAEVQNVKPRKDVQVRYAAVRPYVGNTDAVWLQYE</sequence>
<feature type="domain" description="BTB" evidence="1">
    <location>
        <begin position="3"/>
        <end position="107"/>
    </location>
</feature>
<dbReference type="Pfam" id="PF02214">
    <property type="entry name" value="BTB_2"/>
    <property type="match status" value="1"/>
</dbReference>
<evidence type="ECO:0000313" key="3">
    <source>
        <dbReference type="Proteomes" id="UP000041254"/>
    </source>
</evidence>
<dbReference type="PhylomeDB" id="A0A0G4G4J9"/>
<dbReference type="EMBL" id="CDMY01000561">
    <property type="protein sequence ID" value="CEM22871.1"/>
    <property type="molecule type" value="Genomic_DNA"/>
</dbReference>
<evidence type="ECO:0000313" key="2">
    <source>
        <dbReference type="EMBL" id="CEM22871.1"/>
    </source>
</evidence>
<dbReference type="SUPFAM" id="SSF54695">
    <property type="entry name" value="POZ domain"/>
    <property type="match status" value="1"/>
</dbReference>